<reference evidence="2" key="1">
    <citation type="journal article" date="2019" name="Sci. Rep.">
        <title>Draft genome of Tanacetum cinerariifolium, the natural source of mosquito coil.</title>
        <authorList>
            <person name="Yamashiro T."/>
            <person name="Shiraishi A."/>
            <person name="Satake H."/>
            <person name="Nakayama K."/>
        </authorList>
    </citation>
    <scope>NUCLEOTIDE SEQUENCE</scope>
</reference>
<accession>A0A699XJU2</accession>
<evidence type="ECO:0000256" key="1">
    <source>
        <dbReference type="SAM" id="MobiDB-lite"/>
    </source>
</evidence>
<feature type="non-terminal residue" evidence="2">
    <location>
        <position position="81"/>
    </location>
</feature>
<feature type="non-terminal residue" evidence="2">
    <location>
        <position position="1"/>
    </location>
</feature>
<name>A0A699XJU2_TANCI</name>
<feature type="region of interest" description="Disordered" evidence="1">
    <location>
        <begin position="1"/>
        <end position="65"/>
    </location>
</feature>
<feature type="compositionally biased region" description="Basic and acidic residues" evidence="1">
    <location>
        <begin position="20"/>
        <end position="65"/>
    </location>
</feature>
<comment type="caution">
    <text evidence="2">The sequence shown here is derived from an EMBL/GenBank/DDBJ whole genome shotgun (WGS) entry which is preliminary data.</text>
</comment>
<protein>
    <submittedName>
        <fullName evidence="2">Uncharacterized protein</fullName>
    </submittedName>
</protein>
<evidence type="ECO:0000313" key="2">
    <source>
        <dbReference type="EMBL" id="GFD59927.1"/>
    </source>
</evidence>
<organism evidence="2">
    <name type="scientific">Tanacetum cinerariifolium</name>
    <name type="common">Dalmatian daisy</name>
    <name type="synonym">Chrysanthemum cinerariifolium</name>
    <dbReference type="NCBI Taxonomy" id="118510"/>
    <lineage>
        <taxon>Eukaryota</taxon>
        <taxon>Viridiplantae</taxon>
        <taxon>Streptophyta</taxon>
        <taxon>Embryophyta</taxon>
        <taxon>Tracheophyta</taxon>
        <taxon>Spermatophyta</taxon>
        <taxon>Magnoliopsida</taxon>
        <taxon>eudicotyledons</taxon>
        <taxon>Gunneridae</taxon>
        <taxon>Pentapetalae</taxon>
        <taxon>asterids</taxon>
        <taxon>campanulids</taxon>
        <taxon>Asterales</taxon>
        <taxon>Asteraceae</taxon>
        <taxon>Asteroideae</taxon>
        <taxon>Anthemideae</taxon>
        <taxon>Anthemidinae</taxon>
        <taxon>Tanacetum</taxon>
    </lineage>
</organism>
<dbReference type="EMBL" id="BKCJ011871246">
    <property type="protein sequence ID" value="GFD59927.1"/>
    <property type="molecule type" value="Genomic_DNA"/>
</dbReference>
<gene>
    <name evidence="2" type="ORF">Tci_931896</name>
</gene>
<proteinExistence type="predicted"/>
<dbReference type="AlphaFoldDB" id="A0A699XJU2"/>
<sequence>PEVTPGQFASKHQIRRFGRAHHDMGEITEGHEVGDQHDDPDLRSFHGGDHPDHGGDHPAGHDTFGEHMNDVVFHHLATDFQ</sequence>